<dbReference type="InterPro" id="IPR013805">
    <property type="entry name" value="GrpE_CC"/>
</dbReference>
<keyword evidence="3 4" id="KW-0346">Stress response</keyword>
<dbReference type="CDD" id="cd00446">
    <property type="entry name" value="GrpE"/>
    <property type="match status" value="1"/>
</dbReference>
<accession>A0A7J5C1D4</accession>
<evidence type="ECO:0000313" key="8">
    <source>
        <dbReference type="Proteomes" id="UP000467240"/>
    </source>
</evidence>
<comment type="caution">
    <text evidence="7">The sequence shown here is derived from an EMBL/GenBank/DDBJ whole genome shotgun (WGS) entry which is preliminary data.</text>
</comment>
<dbReference type="OrthoDB" id="5191115at2"/>
<dbReference type="AlphaFoldDB" id="A0A7J5C1D4"/>
<dbReference type="PROSITE" id="PS01071">
    <property type="entry name" value="GRPE"/>
    <property type="match status" value="1"/>
</dbReference>
<dbReference type="PANTHER" id="PTHR21237">
    <property type="entry name" value="GRPE PROTEIN"/>
    <property type="match status" value="1"/>
</dbReference>
<gene>
    <name evidence="3" type="primary">grpE</name>
    <name evidence="7" type="ORF">F8O01_00400</name>
</gene>
<evidence type="ECO:0000256" key="1">
    <source>
        <dbReference type="ARBA" id="ARBA00009054"/>
    </source>
</evidence>
<dbReference type="Gene3D" id="3.90.20.20">
    <property type="match status" value="1"/>
</dbReference>
<evidence type="ECO:0000256" key="5">
    <source>
        <dbReference type="RuleBase" id="RU004478"/>
    </source>
</evidence>
<keyword evidence="2 3" id="KW-0143">Chaperone</keyword>
<evidence type="ECO:0000256" key="6">
    <source>
        <dbReference type="SAM" id="MobiDB-lite"/>
    </source>
</evidence>
<comment type="subcellular location">
    <subcellularLocation>
        <location evidence="3">Cytoplasm</location>
    </subcellularLocation>
</comment>
<feature type="compositionally biased region" description="Low complexity" evidence="6">
    <location>
        <begin position="32"/>
        <end position="50"/>
    </location>
</feature>
<comment type="similarity">
    <text evidence="1 3 5">Belongs to the GrpE family.</text>
</comment>
<dbReference type="Pfam" id="PF01025">
    <property type="entry name" value="GrpE"/>
    <property type="match status" value="1"/>
</dbReference>
<keyword evidence="3" id="KW-0963">Cytoplasm</keyword>
<organism evidence="7 8">
    <name type="scientific">Pseudoclavibacter chungangensis</name>
    <dbReference type="NCBI Taxonomy" id="587635"/>
    <lineage>
        <taxon>Bacteria</taxon>
        <taxon>Bacillati</taxon>
        <taxon>Actinomycetota</taxon>
        <taxon>Actinomycetes</taxon>
        <taxon>Micrococcales</taxon>
        <taxon>Microbacteriaceae</taxon>
        <taxon>Pseudoclavibacter</taxon>
    </lineage>
</organism>
<dbReference type="InterPro" id="IPR009012">
    <property type="entry name" value="GrpE_head"/>
</dbReference>
<feature type="region of interest" description="Disordered" evidence="6">
    <location>
        <begin position="1"/>
        <end position="79"/>
    </location>
</feature>
<evidence type="ECO:0000256" key="2">
    <source>
        <dbReference type="ARBA" id="ARBA00023186"/>
    </source>
</evidence>
<dbReference type="PRINTS" id="PR00773">
    <property type="entry name" value="GRPEPROTEIN"/>
</dbReference>
<feature type="compositionally biased region" description="Basic and acidic residues" evidence="6">
    <location>
        <begin position="1"/>
        <end position="31"/>
    </location>
</feature>
<comment type="function">
    <text evidence="3 4">Participates actively in the response to hyperosmotic and heat shock by preventing the aggregation of stress-denatured proteins, in association with DnaK and GrpE. It is the nucleotide exchange factor for DnaK and may function as a thermosensor. Unfolded proteins bind initially to DnaJ; upon interaction with the DnaJ-bound protein, DnaK hydrolyzes its bound ATP, resulting in the formation of a stable complex. GrpE releases ADP from DnaK; ATP binding to DnaK triggers the release of the substrate protein, thus completing the reaction cycle. Several rounds of ATP-dependent interactions between DnaJ, DnaK and GrpE are required for fully efficient folding.</text>
</comment>
<dbReference type="Proteomes" id="UP000467240">
    <property type="component" value="Unassembled WGS sequence"/>
</dbReference>
<evidence type="ECO:0000256" key="3">
    <source>
        <dbReference type="HAMAP-Rule" id="MF_01151"/>
    </source>
</evidence>
<keyword evidence="8" id="KW-1185">Reference proteome</keyword>
<sequence>MTTENPNDHEEPIFRDKRRIDPVTGKVRSEAGADGSAPAAPGAGDSGQSLSDEDLSKLLSGEGADEAPAEQEAQAADRLAAERLADLQRVTAEYANYRRRTEQERLEAKDRTTADVLRAILPVLDDLDRAEKHGDLPTEGPIAVIAAKLRGVLDKQGLEAYGEKGDTFDPKIHEAIAQLPSPDADGETVADVVERGYRVGDRIVRVAKVAVTVPAS</sequence>
<dbReference type="GO" id="GO:0005737">
    <property type="term" value="C:cytoplasm"/>
    <property type="evidence" value="ECO:0007669"/>
    <property type="project" value="UniProtKB-SubCell"/>
</dbReference>
<protein>
    <recommendedName>
        <fullName evidence="3 4">Protein GrpE</fullName>
    </recommendedName>
    <alternativeName>
        <fullName evidence="3">HSP-70 cofactor</fullName>
    </alternativeName>
</protein>
<dbReference type="RefSeq" id="WP_158038878.1">
    <property type="nucleotide sequence ID" value="NZ_JACCFV010000001.1"/>
</dbReference>
<dbReference type="GO" id="GO:0000774">
    <property type="term" value="F:adenyl-nucleotide exchange factor activity"/>
    <property type="evidence" value="ECO:0007669"/>
    <property type="project" value="InterPro"/>
</dbReference>
<dbReference type="GO" id="GO:0006457">
    <property type="term" value="P:protein folding"/>
    <property type="evidence" value="ECO:0007669"/>
    <property type="project" value="InterPro"/>
</dbReference>
<dbReference type="InterPro" id="IPR000740">
    <property type="entry name" value="GrpE"/>
</dbReference>
<dbReference type="Gene3D" id="2.30.22.10">
    <property type="entry name" value="Head domain of nucleotide exchange factor GrpE"/>
    <property type="match status" value="1"/>
</dbReference>
<dbReference type="SUPFAM" id="SSF58014">
    <property type="entry name" value="Coiled-coil domain of nucleotide exchange factor GrpE"/>
    <property type="match status" value="1"/>
</dbReference>
<name>A0A7J5C1D4_9MICO</name>
<dbReference type="GO" id="GO:0051087">
    <property type="term" value="F:protein-folding chaperone binding"/>
    <property type="evidence" value="ECO:0007669"/>
    <property type="project" value="InterPro"/>
</dbReference>
<dbReference type="PANTHER" id="PTHR21237:SF23">
    <property type="entry name" value="GRPE PROTEIN HOMOLOG, MITOCHONDRIAL"/>
    <property type="match status" value="1"/>
</dbReference>
<dbReference type="GO" id="GO:0051082">
    <property type="term" value="F:unfolded protein binding"/>
    <property type="evidence" value="ECO:0007669"/>
    <property type="project" value="TreeGrafter"/>
</dbReference>
<dbReference type="GO" id="GO:0042803">
    <property type="term" value="F:protein homodimerization activity"/>
    <property type="evidence" value="ECO:0007669"/>
    <property type="project" value="InterPro"/>
</dbReference>
<reference evidence="7 8" key="1">
    <citation type="submission" date="2019-09" db="EMBL/GenBank/DDBJ databases">
        <title>Phylogeny of genus Pseudoclavibacter and closely related genus.</title>
        <authorList>
            <person name="Li Y."/>
        </authorList>
    </citation>
    <scope>NUCLEOTIDE SEQUENCE [LARGE SCALE GENOMIC DNA]</scope>
    <source>
        <strain evidence="7 8">DSM 23821</strain>
    </source>
</reference>
<dbReference type="HAMAP" id="MF_01151">
    <property type="entry name" value="GrpE"/>
    <property type="match status" value="1"/>
</dbReference>
<evidence type="ECO:0000256" key="4">
    <source>
        <dbReference type="RuleBase" id="RU000639"/>
    </source>
</evidence>
<proteinExistence type="inferred from homology"/>
<dbReference type="SUPFAM" id="SSF51064">
    <property type="entry name" value="Head domain of nucleotide exchange factor GrpE"/>
    <property type="match status" value="1"/>
</dbReference>
<evidence type="ECO:0000313" key="7">
    <source>
        <dbReference type="EMBL" id="KAB1662446.1"/>
    </source>
</evidence>
<comment type="subunit">
    <text evidence="3">Homodimer.</text>
</comment>
<dbReference type="EMBL" id="WBJZ01000001">
    <property type="protein sequence ID" value="KAB1662446.1"/>
    <property type="molecule type" value="Genomic_DNA"/>
</dbReference>